<dbReference type="AlphaFoldDB" id="A0A382PDV2"/>
<dbReference type="PANTHER" id="PTHR24096:SF267">
    <property type="entry name" value="MALONATE--COA LIGASE ACSF3, MITOCHONDRIAL"/>
    <property type="match status" value="1"/>
</dbReference>
<evidence type="ECO:0000259" key="1">
    <source>
        <dbReference type="Pfam" id="PF00501"/>
    </source>
</evidence>
<dbReference type="SUPFAM" id="SSF56801">
    <property type="entry name" value="Acetyl-CoA synthetase-like"/>
    <property type="match status" value="1"/>
</dbReference>
<name>A0A382PDV2_9ZZZZ</name>
<sequence>VTYSELTHKILQSAKFLSDNGASKGQFVILSATQSTEFIACYFALHLIGAIAVPVDPQLPSSKLQDIANQCSSKIAILSKFTEIKNTIKVLLLSSFTENDGDEINLLKFPEPSEKADLLFTTGTTGMPKGVILTHQNVLAGAKNINHFIQNTSQDIELIPLPFNHSFGLARLRCNVLLGATIVLANGFLLPGRIYRQLEETKSTGFCSVPAGIAVLFKFGEDKLA</sequence>
<feature type="domain" description="AMP-dependent synthetase/ligase" evidence="1">
    <location>
        <begin position="1"/>
        <end position="219"/>
    </location>
</feature>
<accession>A0A382PDV2</accession>
<dbReference type="InterPro" id="IPR020845">
    <property type="entry name" value="AMP-binding_CS"/>
</dbReference>
<dbReference type="Pfam" id="PF00501">
    <property type="entry name" value="AMP-binding"/>
    <property type="match status" value="1"/>
</dbReference>
<reference evidence="2" key="1">
    <citation type="submission" date="2018-05" db="EMBL/GenBank/DDBJ databases">
        <authorList>
            <person name="Lanie J.A."/>
            <person name="Ng W.-L."/>
            <person name="Kazmierczak K.M."/>
            <person name="Andrzejewski T.M."/>
            <person name="Davidsen T.M."/>
            <person name="Wayne K.J."/>
            <person name="Tettelin H."/>
            <person name="Glass J.I."/>
            <person name="Rusch D."/>
            <person name="Podicherti R."/>
            <person name="Tsui H.-C.T."/>
            <person name="Winkler M.E."/>
        </authorList>
    </citation>
    <scope>NUCLEOTIDE SEQUENCE</scope>
</reference>
<dbReference type="EMBL" id="UINC01106724">
    <property type="protein sequence ID" value="SVC71583.1"/>
    <property type="molecule type" value="Genomic_DNA"/>
</dbReference>
<feature type="non-terminal residue" evidence="2">
    <location>
        <position position="225"/>
    </location>
</feature>
<protein>
    <recommendedName>
        <fullName evidence="1">AMP-dependent synthetase/ligase domain-containing protein</fullName>
    </recommendedName>
</protein>
<dbReference type="Gene3D" id="3.40.50.12780">
    <property type="entry name" value="N-terminal domain of ligase-like"/>
    <property type="match status" value="1"/>
</dbReference>
<dbReference type="GO" id="GO:0016405">
    <property type="term" value="F:CoA-ligase activity"/>
    <property type="evidence" value="ECO:0007669"/>
    <property type="project" value="TreeGrafter"/>
</dbReference>
<dbReference type="PROSITE" id="PS00455">
    <property type="entry name" value="AMP_BINDING"/>
    <property type="match status" value="1"/>
</dbReference>
<evidence type="ECO:0000313" key="2">
    <source>
        <dbReference type="EMBL" id="SVC71583.1"/>
    </source>
</evidence>
<gene>
    <name evidence="2" type="ORF">METZ01_LOCUS324437</name>
</gene>
<proteinExistence type="predicted"/>
<dbReference type="PANTHER" id="PTHR24096">
    <property type="entry name" value="LONG-CHAIN-FATTY-ACID--COA LIGASE"/>
    <property type="match status" value="1"/>
</dbReference>
<dbReference type="InterPro" id="IPR042099">
    <property type="entry name" value="ANL_N_sf"/>
</dbReference>
<organism evidence="2">
    <name type="scientific">marine metagenome</name>
    <dbReference type="NCBI Taxonomy" id="408172"/>
    <lineage>
        <taxon>unclassified sequences</taxon>
        <taxon>metagenomes</taxon>
        <taxon>ecological metagenomes</taxon>
    </lineage>
</organism>
<feature type="non-terminal residue" evidence="2">
    <location>
        <position position="1"/>
    </location>
</feature>
<dbReference type="InterPro" id="IPR000873">
    <property type="entry name" value="AMP-dep_synth/lig_dom"/>
</dbReference>